<sequence length="204" mass="22237">MINAVLVFNNNGQPRLTKFYTQIDVPLQQRLISQIFSLVSTRASTACNFLPLPPLLANASSSNTRSTWSHTAPSSSEPLTLLYRHYATLYFIIISDSLESPLGLLDLIQVFVQALDQLFENVCELDLIFNFEMLHATLEEMIVGGCVVETDLARIVKGVREQTRAVKGDKGRDRGGAGGGMLGNVGMGIGRGGFMGGDLVWSGR</sequence>
<dbReference type="EMBL" id="ML220112">
    <property type="protein sequence ID" value="TGZ85417.1"/>
    <property type="molecule type" value="Genomic_DNA"/>
</dbReference>
<dbReference type="InterPro" id="IPR000804">
    <property type="entry name" value="Clathrin_sm-chain_CS"/>
</dbReference>
<dbReference type="PANTHER" id="PTHR11753">
    <property type="entry name" value="ADAPTOR COMPLEXES SMALL SUBUNIT FAMILY"/>
    <property type="match status" value="1"/>
</dbReference>
<dbReference type="GO" id="GO:0012505">
    <property type="term" value="C:endomembrane system"/>
    <property type="evidence" value="ECO:0007669"/>
    <property type="project" value="UniProtKB-SubCell"/>
</dbReference>
<evidence type="ECO:0000256" key="5">
    <source>
        <dbReference type="ARBA" id="ARBA00023136"/>
    </source>
</evidence>
<reference evidence="8 9" key="1">
    <citation type="submission" date="2019-04" db="EMBL/GenBank/DDBJ databases">
        <title>Comparative genomics and transcriptomics to analyze fruiting body development in filamentous ascomycetes.</title>
        <authorList>
            <consortium name="DOE Joint Genome Institute"/>
            <person name="Lutkenhaus R."/>
            <person name="Traeger S."/>
            <person name="Breuer J."/>
            <person name="Kuo A."/>
            <person name="Lipzen A."/>
            <person name="Pangilinan J."/>
            <person name="Dilworth D."/>
            <person name="Sandor L."/>
            <person name="Poggeler S."/>
            <person name="Barry K."/>
            <person name="Grigoriev I.V."/>
            <person name="Nowrousian M."/>
        </authorList>
    </citation>
    <scope>NUCLEOTIDE SEQUENCE [LARGE SCALE GENOMIC DNA]</scope>
    <source>
        <strain evidence="8 9">CBS 389.68</strain>
    </source>
</reference>
<proteinExistence type="inferred from homology"/>
<dbReference type="GO" id="GO:0006886">
    <property type="term" value="P:intracellular protein transport"/>
    <property type="evidence" value="ECO:0007669"/>
    <property type="project" value="UniProtKB-UniRule"/>
</dbReference>
<dbReference type="AlphaFoldDB" id="A0A4S2N7Y1"/>
<dbReference type="Pfam" id="PF01217">
    <property type="entry name" value="Clat_adaptor_s"/>
    <property type="match status" value="1"/>
</dbReference>
<dbReference type="InParanoid" id="A0A4S2N7Y1"/>
<name>A0A4S2N7Y1_9PEZI</name>
<dbReference type="FunFam" id="3.30.450.60:FF:000001">
    <property type="entry name" value="AP complex subunit sigma"/>
    <property type="match status" value="1"/>
</dbReference>
<dbReference type="GO" id="GO:0030117">
    <property type="term" value="C:membrane coat"/>
    <property type="evidence" value="ECO:0007669"/>
    <property type="project" value="InterPro"/>
</dbReference>
<keyword evidence="3 6" id="KW-0813">Transport</keyword>
<dbReference type="GO" id="GO:0016192">
    <property type="term" value="P:vesicle-mediated transport"/>
    <property type="evidence" value="ECO:0007669"/>
    <property type="project" value="InterPro"/>
</dbReference>
<dbReference type="PROSITE" id="PS00989">
    <property type="entry name" value="CLAT_ADAPTOR_S"/>
    <property type="match status" value="1"/>
</dbReference>
<dbReference type="SUPFAM" id="SSF64356">
    <property type="entry name" value="SNARE-like"/>
    <property type="match status" value="1"/>
</dbReference>
<evidence type="ECO:0000256" key="1">
    <source>
        <dbReference type="ARBA" id="ARBA00004308"/>
    </source>
</evidence>
<keyword evidence="5 6" id="KW-0472">Membrane</keyword>
<comment type="similarity">
    <text evidence="2 6">Belongs to the adaptor complexes small subunit family.</text>
</comment>
<evidence type="ECO:0000256" key="4">
    <source>
        <dbReference type="ARBA" id="ARBA00022927"/>
    </source>
</evidence>
<dbReference type="InterPro" id="IPR016635">
    <property type="entry name" value="AP_complex_ssu"/>
</dbReference>
<dbReference type="STRING" id="341454.A0A4S2N7Y1"/>
<evidence type="ECO:0000313" key="9">
    <source>
        <dbReference type="Proteomes" id="UP000298138"/>
    </source>
</evidence>
<keyword evidence="4 6" id="KW-0653">Protein transport</keyword>
<organism evidence="8 9">
    <name type="scientific">Ascodesmis nigricans</name>
    <dbReference type="NCBI Taxonomy" id="341454"/>
    <lineage>
        <taxon>Eukaryota</taxon>
        <taxon>Fungi</taxon>
        <taxon>Dikarya</taxon>
        <taxon>Ascomycota</taxon>
        <taxon>Pezizomycotina</taxon>
        <taxon>Pezizomycetes</taxon>
        <taxon>Pezizales</taxon>
        <taxon>Ascodesmidaceae</taxon>
        <taxon>Ascodesmis</taxon>
    </lineage>
</organism>
<dbReference type="InterPro" id="IPR022775">
    <property type="entry name" value="AP_mu_sigma_su"/>
</dbReference>
<dbReference type="Proteomes" id="UP000298138">
    <property type="component" value="Unassembled WGS sequence"/>
</dbReference>
<dbReference type="FunCoup" id="A0A4S2N7Y1">
    <property type="interactions" value="430"/>
</dbReference>
<accession>A0A4S2N7Y1</accession>
<evidence type="ECO:0000313" key="8">
    <source>
        <dbReference type="EMBL" id="TGZ85417.1"/>
    </source>
</evidence>
<dbReference type="PIRSF" id="PIRSF015588">
    <property type="entry name" value="AP_complex_sigma"/>
    <property type="match status" value="1"/>
</dbReference>
<gene>
    <name evidence="8" type="ORF">EX30DRAFT_326487</name>
</gene>
<keyword evidence="9" id="KW-1185">Reference proteome</keyword>
<evidence type="ECO:0000256" key="3">
    <source>
        <dbReference type="ARBA" id="ARBA00022448"/>
    </source>
</evidence>
<evidence type="ECO:0000259" key="7">
    <source>
        <dbReference type="Pfam" id="PF01217"/>
    </source>
</evidence>
<dbReference type="OrthoDB" id="10261046at2759"/>
<comment type="subcellular location">
    <subcellularLocation>
        <location evidence="1">Endomembrane system</location>
    </subcellularLocation>
</comment>
<feature type="domain" description="AP complex mu/sigma subunit" evidence="7">
    <location>
        <begin position="1"/>
        <end position="162"/>
    </location>
</feature>
<evidence type="ECO:0000256" key="6">
    <source>
        <dbReference type="PIRNR" id="PIRNR015588"/>
    </source>
</evidence>
<protein>
    <recommendedName>
        <fullName evidence="6">AP complex subunit sigma</fullName>
    </recommendedName>
</protein>
<dbReference type="InterPro" id="IPR011012">
    <property type="entry name" value="Longin-like_dom_sf"/>
</dbReference>
<dbReference type="Gene3D" id="3.30.450.60">
    <property type="match status" value="1"/>
</dbReference>
<evidence type="ECO:0000256" key="2">
    <source>
        <dbReference type="ARBA" id="ARBA00006972"/>
    </source>
</evidence>